<evidence type="ECO:0000313" key="2">
    <source>
        <dbReference type="Proteomes" id="UP001207468"/>
    </source>
</evidence>
<name>A0ACC0UKN1_9AGAM</name>
<protein>
    <submittedName>
        <fullName evidence="1">Uncharacterized protein</fullName>
    </submittedName>
</protein>
<keyword evidence="2" id="KW-1185">Reference proteome</keyword>
<organism evidence="1 2">
    <name type="scientific">Russula earlei</name>
    <dbReference type="NCBI Taxonomy" id="71964"/>
    <lineage>
        <taxon>Eukaryota</taxon>
        <taxon>Fungi</taxon>
        <taxon>Dikarya</taxon>
        <taxon>Basidiomycota</taxon>
        <taxon>Agaricomycotina</taxon>
        <taxon>Agaricomycetes</taxon>
        <taxon>Russulales</taxon>
        <taxon>Russulaceae</taxon>
        <taxon>Russula</taxon>
    </lineage>
</organism>
<reference evidence="1" key="1">
    <citation type="submission" date="2021-03" db="EMBL/GenBank/DDBJ databases">
        <title>Evolutionary priming and transition to the ectomycorrhizal habit in an iconic lineage of mushroom-forming fungi: is preadaptation a requirement?</title>
        <authorList>
            <consortium name="DOE Joint Genome Institute"/>
            <person name="Looney B.P."/>
            <person name="Miyauchi S."/>
            <person name="Morin E."/>
            <person name="Drula E."/>
            <person name="Courty P.E."/>
            <person name="Chicoki N."/>
            <person name="Fauchery L."/>
            <person name="Kohler A."/>
            <person name="Kuo A."/>
            <person name="LaButti K."/>
            <person name="Pangilinan J."/>
            <person name="Lipzen A."/>
            <person name="Riley R."/>
            <person name="Andreopoulos W."/>
            <person name="He G."/>
            <person name="Johnson J."/>
            <person name="Barry K.W."/>
            <person name="Grigoriev I.V."/>
            <person name="Nagy L."/>
            <person name="Hibbett D."/>
            <person name="Henrissat B."/>
            <person name="Matheny P.B."/>
            <person name="Labbe J."/>
            <person name="Martin A.F."/>
        </authorList>
    </citation>
    <scope>NUCLEOTIDE SEQUENCE</scope>
    <source>
        <strain evidence="1">BPL698</strain>
    </source>
</reference>
<dbReference type="Proteomes" id="UP001207468">
    <property type="component" value="Unassembled WGS sequence"/>
</dbReference>
<comment type="caution">
    <text evidence="1">The sequence shown here is derived from an EMBL/GenBank/DDBJ whole genome shotgun (WGS) entry which is preliminary data.</text>
</comment>
<sequence>MASSKKALWAMGHDETVEVNQRALIDKVLARYSGEFTVFRELLQNSDDAGSRSVEIRFETEEYMSREKDGDLPSDNLEQKDLPDLKTAVHQWTFKNNGMTFRNEDWNRLKKIAEGNPDEEKIGAFGVGFYSLFSVTEEPWVTSGGQWMNFYWKDKKDQLFARRGTVPPSIDNVADPWTTFQMTLREPGPIPPAFDFTRFLVSSITFMTHLSEVSVYFDDKCLVRLSKVSGVPKEVPMLKGLKSTSHESMMNVRSIQKTPLRIEAEVVRWVYTVGTQKPSAASKAAELMTMSQQAGGFFSSLFAGFRGPSTPQRVPTPVPVVPKTEINLLEAHSSNVELTIFAANVDVRLNKKMTAELQRATKKNPPSRLRYELIYTGKDEYDSSVKAEEKATYATGSVFQGLRADLEGTGSARVFIGHSTGQTTGIGGHMATRFIPTVERESIDLVDRNVAVWNKELLYVGGFLARSAYELELDGIKKRWESAAAAKGPVQAELRGRVLHALKFFTFHPSTPSPVVSDSMEDAFFACASTHPFSIISSEGVRSASQVHFPDPEFSSFLKRLPIISEDIVDGAKTMIAALRARGMLKNITFVDVLNELRLRPLSESEAVACLKWWVGVTRQGNNPNLPQGRSQLLDALVISTNGPRERVMKLSDARTFLNPRTGGAIIPADGPLPSTLLPISITKSFDPDVLASNFPWKPLSIVDWLAHVIDPKVAAANVEFDVTHSPPWAERVLTVLSRAWSTLGRTAQEDVIKMLKPRACIPTSSGLKIPDEAYFSSVNLFKDLPIVTMPSGTAVKGPLEKVLQSLGVRKHVELQIVFDRMIKTGDWTTFDLVKYLVSIQSTLTEDEIERLRHTPAFPKEGAGKEQSVLGSTRKIKRHKAMELYEPIDIFRELRLPIFDWGADNRWKPTSDEAKFLFSLGLRRAPPLLDILHIAASDNPTVRTKALTFFLDNLSVKYSDYDPQNFRDLAFVPAVRGSERLLAKPFELYASPEWAALGFAVVDPLLHGGTTSLSKLKLRNHPPTSDLVIRLVRLPPADEATARQWFEVLSGRVPEFSQAELRKLSETPFVPVMPMGQKGTVRRLPPTQCYFSGIGGSELHSKLFAFVDFGARANAFLTACGTRQEPSVEEIAQILLGDPQRIYQLADGRDNYLLELRNLAVNKRLLSKATIARMKRSNVLLGLRRKKRGGKTSSEGDEDDWDFEDDLLPPNKVAIADDTNAFQLFGDRIFCAPQEDILEELYVFLGSLRLSALVREDYRTTVEVPYSKIGAETRHLILERLPLFLHEHPQSRTKVSFNWLNEEKNFIVKVFGKLSVTKSLQHGDTRHSENNEASAVAKRESKGPIELWLAGNTQVDMYEVSTSLCRFIFEAALTSNLSETQKIPPIPPTSSTPSTPPTPPAPSGTATAAPSPPASAATTNPEPDRLLKLGAFLRPNRSDTSSPRPTSTSNKAEDVLSSSLSSSSSNPVPSTGKRDISPAPNPDMPGAASLSASQAPSRTLVRSPQPGSRITPLSNIASNIDMAIRACAPERSHLLRNRKEMHMVKESLNDGYCDVSGRSDDLDLVGSMGGVRIYATQDLPDRDSLVQRKREVVARFLYVLDPLVSVYKIPKTSLHVFADKEGQLVAFNRNGSLFVNLRYYEAWHDRDVQQSDLSRALISWYFTLAHEIAHNLIHPHNSEHEFYFSAICEAYLVPLCKLLSDSDG</sequence>
<evidence type="ECO:0000313" key="1">
    <source>
        <dbReference type="EMBL" id="KAI9511382.1"/>
    </source>
</evidence>
<proteinExistence type="predicted"/>
<dbReference type="EMBL" id="JAGFNK010000023">
    <property type="protein sequence ID" value="KAI9511382.1"/>
    <property type="molecule type" value="Genomic_DNA"/>
</dbReference>
<accession>A0ACC0UKN1</accession>
<gene>
    <name evidence="1" type="ORF">F5148DRAFT_1172037</name>
</gene>